<sequence length="89" mass="9300">MGHQCSRLAMAPEESSSGPSALVILELDPVSMASAAENSWKDMSIEQAAIRKLTHNIQAVCSDLISCIAGKGSGSSRMLRTPLAGREAA</sequence>
<proteinExistence type="predicted"/>
<protein>
    <submittedName>
        <fullName evidence="1">Uncharacterized protein</fullName>
    </submittedName>
</protein>
<keyword evidence="2" id="KW-1185">Reference proteome</keyword>
<dbReference type="Proteomes" id="UP000193685">
    <property type="component" value="Unassembled WGS sequence"/>
</dbReference>
<comment type="caution">
    <text evidence="1">The sequence shown here is derived from an EMBL/GenBank/DDBJ whole genome shotgun (WGS) entry which is preliminary data.</text>
</comment>
<evidence type="ECO:0000313" key="1">
    <source>
        <dbReference type="EMBL" id="ORY76668.1"/>
    </source>
</evidence>
<dbReference type="EMBL" id="MCFI01000022">
    <property type="protein sequence ID" value="ORY76668.1"/>
    <property type="molecule type" value="Genomic_DNA"/>
</dbReference>
<accession>A0A1Y2EYK4</accession>
<dbReference type="GeneID" id="63786633"/>
<evidence type="ECO:0000313" key="2">
    <source>
        <dbReference type="Proteomes" id="UP000193685"/>
    </source>
</evidence>
<dbReference type="AlphaFoldDB" id="A0A1Y2EYK4"/>
<name>A0A1Y2EYK4_PROLT</name>
<reference evidence="1 2" key="1">
    <citation type="submission" date="2016-07" db="EMBL/GenBank/DDBJ databases">
        <title>Pervasive Adenine N6-methylation of Active Genes in Fungi.</title>
        <authorList>
            <consortium name="DOE Joint Genome Institute"/>
            <person name="Mondo S.J."/>
            <person name="Dannebaum R.O."/>
            <person name="Kuo R.C."/>
            <person name="Labutti K."/>
            <person name="Haridas S."/>
            <person name="Kuo A."/>
            <person name="Salamov A."/>
            <person name="Ahrendt S.R."/>
            <person name="Lipzen A."/>
            <person name="Sullivan W."/>
            <person name="Andreopoulos W.B."/>
            <person name="Clum A."/>
            <person name="Lindquist E."/>
            <person name="Daum C."/>
            <person name="Ramamoorthy G.K."/>
            <person name="Gryganskyi A."/>
            <person name="Culley D."/>
            <person name="Magnuson J.K."/>
            <person name="James T.Y."/>
            <person name="O'Malley M.A."/>
            <person name="Stajich J.E."/>
            <person name="Spatafora J.W."/>
            <person name="Visel A."/>
            <person name="Grigoriev I.V."/>
        </authorList>
    </citation>
    <scope>NUCLEOTIDE SEQUENCE [LARGE SCALE GENOMIC DNA]</scope>
    <source>
        <strain evidence="1 2">12-1054</strain>
    </source>
</reference>
<organism evidence="1 2">
    <name type="scientific">Protomyces lactucae-debilis</name>
    <dbReference type="NCBI Taxonomy" id="2754530"/>
    <lineage>
        <taxon>Eukaryota</taxon>
        <taxon>Fungi</taxon>
        <taxon>Dikarya</taxon>
        <taxon>Ascomycota</taxon>
        <taxon>Taphrinomycotina</taxon>
        <taxon>Taphrinomycetes</taxon>
        <taxon>Taphrinales</taxon>
        <taxon>Protomycetaceae</taxon>
        <taxon>Protomyces</taxon>
    </lineage>
</organism>
<dbReference type="RefSeq" id="XP_040722748.1">
    <property type="nucleotide sequence ID" value="XM_040870034.1"/>
</dbReference>
<gene>
    <name evidence="1" type="ORF">BCR37DRAFT_383311</name>
</gene>